<evidence type="ECO:0000256" key="7">
    <source>
        <dbReference type="SAM" id="MobiDB-lite"/>
    </source>
</evidence>
<reference evidence="8 9" key="1">
    <citation type="journal article" date="2018" name="BMC Genomics">
        <title>Comparative genome analyses reveal sequence features reflecting distinct modes of host-adaptation between dicot and monocot powdery mildew.</title>
        <authorList>
            <person name="Wu Y."/>
            <person name="Ma X."/>
            <person name="Pan Z."/>
            <person name="Kale S.D."/>
            <person name="Song Y."/>
            <person name="King H."/>
            <person name="Zhang Q."/>
            <person name="Presley C."/>
            <person name="Deng X."/>
            <person name="Wei C.I."/>
            <person name="Xiao S."/>
        </authorList>
    </citation>
    <scope>NUCLEOTIDE SEQUENCE [LARGE SCALE GENOMIC DNA]</scope>
    <source>
        <strain evidence="8">UMSG2</strain>
    </source>
</reference>
<comment type="subcellular location">
    <subcellularLocation>
        <location evidence="2">Mitochondrion</location>
    </subcellularLocation>
</comment>
<organism evidence="8 9">
    <name type="scientific">Erysiphe neolycopersici</name>
    <dbReference type="NCBI Taxonomy" id="212602"/>
    <lineage>
        <taxon>Eukaryota</taxon>
        <taxon>Fungi</taxon>
        <taxon>Dikarya</taxon>
        <taxon>Ascomycota</taxon>
        <taxon>Pezizomycotina</taxon>
        <taxon>Leotiomycetes</taxon>
        <taxon>Erysiphales</taxon>
        <taxon>Erysiphaceae</taxon>
        <taxon>Erysiphe</taxon>
    </lineage>
</organism>
<dbReference type="InterPro" id="IPR012882">
    <property type="entry name" value="Fmp46"/>
</dbReference>
<evidence type="ECO:0000313" key="8">
    <source>
        <dbReference type="EMBL" id="RKF62702.1"/>
    </source>
</evidence>
<evidence type="ECO:0000256" key="1">
    <source>
        <dbReference type="ARBA" id="ARBA00002963"/>
    </source>
</evidence>
<evidence type="ECO:0000256" key="3">
    <source>
        <dbReference type="ARBA" id="ARBA00009734"/>
    </source>
</evidence>
<keyword evidence="6" id="KW-0496">Mitochondrion</keyword>
<comment type="function">
    <text evidence="1">Putative mitochondrial redox protein which could be involved in the reduction of small toxic molecules.</text>
</comment>
<gene>
    <name evidence="8" type="ORF">OnM2_031024</name>
</gene>
<dbReference type="PANTHER" id="PTHR28071">
    <property type="entry name" value="REDOX PROTEIN FMP46, MITOCHONDRIAL-RELATED"/>
    <property type="match status" value="1"/>
</dbReference>
<proteinExistence type="inferred from homology"/>
<dbReference type="GO" id="GO:0016491">
    <property type="term" value="F:oxidoreductase activity"/>
    <property type="evidence" value="ECO:0007669"/>
    <property type="project" value="UniProtKB-KW"/>
</dbReference>
<sequence length="140" mass="15729">MFRFHKTLDVITLFHKTNSSASRNVYNILKKASENASAASSGVSSSSDSSSFKKRDPFELEITEELPTRDQLRSILEYVREGPGIESVIINGAKNEDDAWKKMIANSDNLHRPLIVDWTRGRATSQTNESEILKMIGLQI</sequence>
<dbReference type="OrthoDB" id="59229at2759"/>
<dbReference type="GO" id="GO:0005739">
    <property type="term" value="C:mitochondrion"/>
    <property type="evidence" value="ECO:0007669"/>
    <property type="project" value="UniProtKB-SubCell"/>
</dbReference>
<keyword evidence="5" id="KW-0560">Oxidoreductase</keyword>
<evidence type="ECO:0000256" key="4">
    <source>
        <dbReference type="ARBA" id="ARBA00022946"/>
    </source>
</evidence>
<protein>
    <submittedName>
        <fullName evidence="8">Putative duf1687 domain containing protein</fullName>
    </submittedName>
</protein>
<dbReference type="EMBL" id="MCFK01003140">
    <property type="protein sequence ID" value="RKF62702.1"/>
    <property type="molecule type" value="Genomic_DNA"/>
</dbReference>
<dbReference type="AlphaFoldDB" id="A0A420HZ46"/>
<dbReference type="Gene3D" id="3.40.30.10">
    <property type="entry name" value="Glutaredoxin"/>
    <property type="match status" value="1"/>
</dbReference>
<evidence type="ECO:0000256" key="5">
    <source>
        <dbReference type="ARBA" id="ARBA00023002"/>
    </source>
</evidence>
<accession>A0A420HZ46</accession>
<dbReference type="Pfam" id="PF07955">
    <property type="entry name" value="DUF1687"/>
    <property type="match status" value="1"/>
</dbReference>
<dbReference type="SUPFAM" id="SSF52833">
    <property type="entry name" value="Thioredoxin-like"/>
    <property type="match status" value="1"/>
</dbReference>
<feature type="region of interest" description="Disordered" evidence="7">
    <location>
        <begin position="34"/>
        <end position="54"/>
    </location>
</feature>
<comment type="similarity">
    <text evidence="3">Belongs to the FMP46 family.</text>
</comment>
<comment type="caution">
    <text evidence="8">The sequence shown here is derived from an EMBL/GenBank/DDBJ whole genome shotgun (WGS) entry which is preliminary data.</text>
</comment>
<dbReference type="InterPro" id="IPR036249">
    <property type="entry name" value="Thioredoxin-like_sf"/>
</dbReference>
<evidence type="ECO:0000256" key="2">
    <source>
        <dbReference type="ARBA" id="ARBA00004173"/>
    </source>
</evidence>
<feature type="compositionally biased region" description="Low complexity" evidence="7">
    <location>
        <begin position="34"/>
        <end position="50"/>
    </location>
</feature>
<keyword evidence="9" id="KW-1185">Reference proteome</keyword>
<evidence type="ECO:0000313" key="9">
    <source>
        <dbReference type="Proteomes" id="UP000286134"/>
    </source>
</evidence>
<name>A0A420HZ46_9PEZI</name>
<dbReference type="Proteomes" id="UP000286134">
    <property type="component" value="Unassembled WGS sequence"/>
</dbReference>
<evidence type="ECO:0000256" key="6">
    <source>
        <dbReference type="ARBA" id="ARBA00023128"/>
    </source>
</evidence>
<keyword evidence="4" id="KW-0809">Transit peptide</keyword>
<dbReference type="PANTHER" id="PTHR28071:SF1">
    <property type="entry name" value="REDOX PROTEIN FMP46, MITOCHONDRIAL-RELATED"/>
    <property type="match status" value="1"/>
</dbReference>